<evidence type="ECO:0000256" key="8">
    <source>
        <dbReference type="ARBA" id="ARBA00022777"/>
    </source>
</evidence>
<name>A0ABW0LYK6_9BACL</name>
<evidence type="ECO:0000259" key="15">
    <source>
        <dbReference type="Pfam" id="PF01583"/>
    </source>
</evidence>
<proteinExistence type="inferred from homology"/>
<evidence type="ECO:0000256" key="13">
    <source>
        <dbReference type="HAMAP-Rule" id="MF_00065"/>
    </source>
</evidence>
<organism evidence="16 17">
    <name type="scientific">Cohnella suwonensis</name>
    <dbReference type="NCBI Taxonomy" id="696072"/>
    <lineage>
        <taxon>Bacteria</taxon>
        <taxon>Bacillati</taxon>
        <taxon>Bacillota</taxon>
        <taxon>Bacilli</taxon>
        <taxon>Bacillales</taxon>
        <taxon>Paenibacillaceae</taxon>
        <taxon>Cohnella</taxon>
    </lineage>
</organism>
<dbReference type="Pfam" id="PF01583">
    <property type="entry name" value="APS_kinase"/>
    <property type="match status" value="1"/>
</dbReference>
<comment type="function">
    <text evidence="2 13 14">Catalyzes the synthesis of activated sulfate.</text>
</comment>
<keyword evidence="7 13" id="KW-0547">Nucleotide-binding</keyword>
<evidence type="ECO:0000313" key="17">
    <source>
        <dbReference type="Proteomes" id="UP001596105"/>
    </source>
</evidence>
<feature type="active site" description="Phosphoserine intermediate" evidence="13">
    <location>
        <position position="108"/>
    </location>
</feature>
<dbReference type="EC" id="2.7.1.25" evidence="5 13"/>
<keyword evidence="8 13" id="KW-0418">Kinase</keyword>
<reference evidence="17" key="1">
    <citation type="journal article" date="2019" name="Int. J. Syst. Evol. Microbiol.">
        <title>The Global Catalogue of Microorganisms (GCM) 10K type strain sequencing project: providing services to taxonomists for standard genome sequencing and annotation.</title>
        <authorList>
            <consortium name="The Broad Institute Genomics Platform"/>
            <consortium name="The Broad Institute Genome Sequencing Center for Infectious Disease"/>
            <person name="Wu L."/>
            <person name="Ma J."/>
        </authorList>
    </citation>
    <scope>NUCLEOTIDE SEQUENCE [LARGE SCALE GENOMIC DNA]</scope>
    <source>
        <strain evidence="17">CCUG 57113</strain>
    </source>
</reference>
<keyword evidence="6 13" id="KW-0808">Transferase</keyword>
<evidence type="ECO:0000256" key="4">
    <source>
        <dbReference type="ARBA" id="ARBA00007008"/>
    </source>
</evidence>
<evidence type="ECO:0000256" key="5">
    <source>
        <dbReference type="ARBA" id="ARBA00012121"/>
    </source>
</evidence>
<accession>A0ABW0LYK6</accession>
<comment type="pathway">
    <text evidence="3 13 14">Sulfur metabolism; hydrogen sulfide biosynthesis; sulfite from sulfate: step 2/3.</text>
</comment>
<feature type="binding site" evidence="13">
    <location>
        <begin position="34"/>
        <end position="41"/>
    </location>
    <ligand>
        <name>ATP</name>
        <dbReference type="ChEBI" id="CHEBI:30616"/>
    </ligand>
</feature>
<evidence type="ECO:0000256" key="11">
    <source>
        <dbReference type="ARBA" id="ARBA00031393"/>
    </source>
</evidence>
<comment type="similarity">
    <text evidence="4 13 14">Belongs to the APS kinase family.</text>
</comment>
<dbReference type="InterPro" id="IPR002891">
    <property type="entry name" value="APS"/>
</dbReference>
<dbReference type="PANTHER" id="PTHR11055">
    <property type="entry name" value="BIFUNCTIONAL 3'-PHOSPHOADENOSINE 5'-PHOSPHOSULFATE SYNTHASE"/>
    <property type="match status" value="1"/>
</dbReference>
<sequence>MTENKTIVWQNRLIDRVSRSRILGHNSCVIWLTGLSGSGKSTIATSLENELHHQGVLTYVLDGDNIRHGLNNNIGFSEADRKENIRRVGEVSKLFCDAGVITIVALISPFEEDRNSVRSQFSNGEFVEVFVKCPLVECENRDPKGLYKKVREGKIPNFTGIDSPYEEPKNPELVLETNTMSIEDCIKRLIDYLVENPINIFSIKENNT</sequence>
<dbReference type="NCBIfam" id="NF003013">
    <property type="entry name" value="PRK03846.1"/>
    <property type="match status" value="1"/>
</dbReference>
<evidence type="ECO:0000256" key="9">
    <source>
        <dbReference type="ARBA" id="ARBA00022840"/>
    </source>
</evidence>
<feature type="domain" description="APS kinase" evidence="15">
    <location>
        <begin position="27"/>
        <end position="175"/>
    </location>
</feature>
<dbReference type="Proteomes" id="UP001596105">
    <property type="component" value="Unassembled WGS sequence"/>
</dbReference>
<dbReference type="EMBL" id="JBHSMH010000041">
    <property type="protein sequence ID" value="MFC5469666.1"/>
    <property type="molecule type" value="Genomic_DNA"/>
</dbReference>
<keyword evidence="17" id="KW-1185">Reference proteome</keyword>
<comment type="catalytic activity">
    <reaction evidence="1 13 14">
        <text>adenosine 5'-phosphosulfate + ATP = 3'-phosphoadenylyl sulfate + ADP + H(+)</text>
        <dbReference type="Rhea" id="RHEA:24152"/>
        <dbReference type="ChEBI" id="CHEBI:15378"/>
        <dbReference type="ChEBI" id="CHEBI:30616"/>
        <dbReference type="ChEBI" id="CHEBI:58243"/>
        <dbReference type="ChEBI" id="CHEBI:58339"/>
        <dbReference type="ChEBI" id="CHEBI:456216"/>
        <dbReference type="EC" id="2.7.1.25"/>
    </reaction>
</comment>
<keyword evidence="9 13" id="KW-0067">ATP-binding</keyword>
<evidence type="ECO:0000256" key="10">
    <source>
        <dbReference type="ARBA" id="ARBA00029724"/>
    </source>
</evidence>
<dbReference type="Gene3D" id="3.40.50.300">
    <property type="entry name" value="P-loop containing nucleotide triphosphate hydrolases"/>
    <property type="match status" value="1"/>
</dbReference>
<evidence type="ECO:0000256" key="3">
    <source>
        <dbReference type="ARBA" id="ARBA00004806"/>
    </source>
</evidence>
<comment type="caution">
    <text evidence="16">The sequence shown here is derived from an EMBL/GenBank/DDBJ whole genome shotgun (WGS) entry which is preliminary data.</text>
</comment>
<dbReference type="CDD" id="cd02027">
    <property type="entry name" value="APSK"/>
    <property type="match status" value="1"/>
</dbReference>
<dbReference type="InterPro" id="IPR059117">
    <property type="entry name" value="APS_kinase_dom"/>
</dbReference>
<dbReference type="SUPFAM" id="SSF52540">
    <property type="entry name" value="P-loop containing nucleoside triphosphate hydrolases"/>
    <property type="match status" value="1"/>
</dbReference>
<evidence type="ECO:0000256" key="12">
    <source>
        <dbReference type="ARBA" id="ARBA00031464"/>
    </source>
</evidence>
<evidence type="ECO:0000256" key="2">
    <source>
        <dbReference type="ARBA" id="ARBA00002632"/>
    </source>
</evidence>
<evidence type="ECO:0000313" key="16">
    <source>
        <dbReference type="EMBL" id="MFC5469666.1"/>
    </source>
</evidence>
<evidence type="ECO:0000256" key="14">
    <source>
        <dbReference type="RuleBase" id="RU004347"/>
    </source>
</evidence>
<keyword evidence="13" id="KW-0597">Phosphoprotein</keyword>
<evidence type="ECO:0000256" key="1">
    <source>
        <dbReference type="ARBA" id="ARBA00001823"/>
    </source>
</evidence>
<dbReference type="RefSeq" id="WP_209745239.1">
    <property type="nucleotide sequence ID" value="NZ_JBHSMH010000041.1"/>
</dbReference>
<evidence type="ECO:0000256" key="6">
    <source>
        <dbReference type="ARBA" id="ARBA00022679"/>
    </source>
</evidence>
<evidence type="ECO:0000256" key="7">
    <source>
        <dbReference type="ARBA" id="ARBA00022741"/>
    </source>
</evidence>
<dbReference type="InterPro" id="IPR027417">
    <property type="entry name" value="P-loop_NTPase"/>
</dbReference>
<dbReference type="GO" id="GO:0004020">
    <property type="term" value="F:adenylylsulfate kinase activity"/>
    <property type="evidence" value="ECO:0007669"/>
    <property type="project" value="UniProtKB-EC"/>
</dbReference>
<dbReference type="NCBIfam" id="TIGR00455">
    <property type="entry name" value="apsK"/>
    <property type="match status" value="1"/>
</dbReference>
<dbReference type="HAMAP" id="MF_00065">
    <property type="entry name" value="Adenylyl_sulf_kinase"/>
    <property type="match status" value="1"/>
</dbReference>
<gene>
    <name evidence="13 16" type="primary">cysC</name>
    <name evidence="16" type="ORF">ACFPPD_13105</name>
</gene>
<dbReference type="PANTHER" id="PTHR11055:SF1">
    <property type="entry name" value="PAPS SYNTHETASE, ISOFORM D"/>
    <property type="match status" value="1"/>
</dbReference>
<protein>
    <recommendedName>
        <fullName evidence="5 13">Adenylyl-sulfate kinase</fullName>
        <ecNumber evidence="5 13">2.7.1.25</ecNumber>
    </recommendedName>
    <alternativeName>
        <fullName evidence="11 13">APS kinase</fullName>
    </alternativeName>
    <alternativeName>
        <fullName evidence="12 13">ATP adenosine-5'-phosphosulfate 3'-phosphotransferase</fullName>
    </alternativeName>
    <alternativeName>
        <fullName evidence="10 13">Adenosine-5'-phosphosulfate kinase</fullName>
    </alternativeName>
</protein>